<evidence type="ECO:0000313" key="5">
    <source>
        <dbReference type="Proteomes" id="UP000425916"/>
    </source>
</evidence>
<dbReference type="InterPro" id="IPR014756">
    <property type="entry name" value="Ig_E-set"/>
</dbReference>
<dbReference type="OrthoDB" id="1656124at2"/>
<dbReference type="InterPro" id="IPR013783">
    <property type="entry name" value="Ig-like_fold"/>
</dbReference>
<keyword evidence="1 2" id="KW-0732">Signal</keyword>
<feature type="signal peptide" evidence="2">
    <location>
        <begin position="1"/>
        <end position="27"/>
    </location>
</feature>
<protein>
    <submittedName>
        <fullName evidence="4">IPT/TIG domain protein</fullName>
    </submittedName>
</protein>
<dbReference type="InterPro" id="IPR036116">
    <property type="entry name" value="FN3_sf"/>
</dbReference>
<dbReference type="CDD" id="cd00063">
    <property type="entry name" value="FN3"/>
    <property type="match status" value="1"/>
</dbReference>
<dbReference type="SMART" id="SM00060">
    <property type="entry name" value="FN3"/>
    <property type="match status" value="1"/>
</dbReference>
<accession>A0A6I5ZTE4</accession>
<keyword evidence="5" id="KW-1185">Reference proteome</keyword>
<dbReference type="CDD" id="cd00603">
    <property type="entry name" value="IPT_PCSR"/>
    <property type="match status" value="3"/>
</dbReference>
<evidence type="ECO:0000256" key="2">
    <source>
        <dbReference type="SAM" id="SignalP"/>
    </source>
</evidence>
<reference evidence="4 5" key="1">
    <citation type="submission" date="2019-11" db="EMBL/GenBank/DDBJ databases">
        <title>Genome sequence of Moorella glycerini DSM11254.</title>
        <authorList>
            <person name="Poehlein A."/>
            <person name="Boeer T."/>
            <person name="Daniel R."/>
        </authorList>
    </citation>
    <scope>NUCLEOTIDE SEQUENCE [LARGE SCALE GENOMIC DNA]</scope>
    <source>
        <strain evidence="4 5">DSM 11254</strain>
    </source>
</reference>
<dbReference type="InterPro" id="IPR003961">
    <property type="entry name" value="FN3_dom"/>
</dbReference>
<evidence type="ECO:0000256" key="1">
    <source>
        <dbReference type="ARBA" id="ARBA00022729"/>
    </source>
</evidence>
<dbReference type="InterPro" id="IPR052387">
    <property type="entry name" value="Fibrocystin"/>
</dbReference>
<dbReference type="RefSeq" id="WP_156273795.1">
    <property type="nucleotide sequence ID" value="NZ_CP046244.1"/>
</dbReference>
<dbReference type="Pfam" id="PF01833">
    <property type="entry name" value="TIG"/>
    <property type="match status" value="18"/>
</dbReference>
<dbReference type="CDD" id="cd00102">
    <property type="entry name" value="IPT"/>
    <property type="match status" value="13"/>
</dbReference>
<dbReference type="PROSITE" id="PS50853">
    <property type="entry name" value="FN3"/>
    <property type="match status" value="1"/>
</dbReference>
<feature type="chain" id="PRO_5026158271" evidence="2">
    <location>
        <begin position="28"/>
        <end position="2007"/>
    </location>
</feature>
<gene>
    <name evidence="4" type="ORF">MGLY_21980</name>
</gene>
<dbReference type="Gene3D" id="2.60.40.10">
    <property type="entry name" value="Immunoglobulins"/>
    <property type="match status" value="19"/>
</dbReference>
<dbReference type="SUPFAM" id="SSF49265">
    <property type="entry name" value="Fibronectin type III"/>
    <property type="match status" value="1"/>
</dbReference>
<sequence length="2007" mass="210674">MRFNLKRRLVLLLALVAIFFSCGQALAAAAPQITSISPASGPMTGGTWITVNGSNFAVGAYVYFGANPAAEVIFRSSSKLDVKTPASAISGSVDVKVVNPDGQENVKLAGFRYDPVVTEVTTAEGRTGSTVGGQAVTVKGGGFQNNLTLYLGTGLATGVTVSSDGTTITALTPPGSVGKVAVKVVNPDGGTGILPATDEKTFAYRLSQPAIASVSPNRGTWMGGTEVTIRGQELSSTGVVRFGGSPATIKQANGITELVVVTPRGSVGIQDVTITNPDGQTSTVTNDSKYEFIITPVIDSITPNYGSPLGGTTVTITGSNFPPAGQVGVTFGGIEATVTEVTYGYIKVSTPAGAPGAVDVVVYDTADTAKAYRVFQGFTYVTEMSSPAITTINPNAGSKDGGTEVTIIGSDFRSGVDVPLKVKFGNIYAGQVTVKSTTELLVITPPSPVTGPVDVTVENPDGGKFTKPDGFTYLAPERVLLITSVTPNQGSMEGNTPITVNGANFINPGDPTVESVELTIGGNAVKNLTWDPGNKAYKAVTPPGYGTQDVILIIKRWQDSNLITEKAILTGGFTYRVPESHPSITKVEPAGGPLSGGTLITITGSDFRAPKAGETVQVFIGNLPATQVRVISDTQITAVTPPSANTGIRDVTVINPDLATAVLPNAFTYVANTMTIVSVTPDKGPVDRPTPITITGANFNQDKDELGNINIVVEIGTQEEGFLPATNINVSQDGSTITAETPIATAGTKDVVVRNRFGSATLPQSFTYYVPPSTPEITGINPSLGPTTGGTPVTIYGDRFQAKASVTIGGATASQVEVVSPTAIRAITPPGQPGPRDVTVTNPDGGQVTLPEGFTYISHPVINSVSPDRGSAAGGTIVTLRGTDFYPAMQVYFGSITEVVYGTVSGSVYQQVPAADIQVIDRQTAKARLPAWTAGGIDPQKGLKVDIAVVNTDATLSENGGSFIARDIFTYYQPLTSPRVDQVTPSFGPAQGGNEVLFTGSGFQPDVKVYFGWEEARVLEVTPNQVRVSAPANTPGLYDVTVVNVYDTGIFVKEDAYEYRQPLTAPRISGVFPSYGPAQGGTLLTISGEYFWPGVRVFVGTNEAFLYVDNEGKIVPKELGTRMISPLVASGGKVIYVHTPEGPKVGDTYLIGPVDVNVVNPDGGSATLRGGFTYKLPDSRPAITSVSPGTGTTRGGTPVTITGSDFRPELKVYFGGVEAIVKNITPTAIAAVAPAHDAGLVDVTVVNKDGGVATAYGVFEYRVPGSEPVIKSLDPHVGSVLGGTTVTISGEDFRDGVKIFFGGVEAANAVRVDYQTITATTPPGPAGTVDVTVVNPDAGSYTLSRAFTYQSSVPRIDAVVPERGPREGGIKVVIRGADFIAPVQVYFGSVAAPVYSVTEGGTMIEIALPPAAGGRLGAVDVKVINGDGAGAVRPKAFTYVLPDSQPVITGIEPASGSTLGGNWVTITGEDFRQDPEVFIGGQPALEVKLVDGQTLRVKMPPHSEGPKDVTVTNYDGGTATLLAAYTYKLPGSQPVINKVEPNRGPQVGGTAITVTGLDFREGVKLYVGGAPAGDVRRVDYKTITALTPPGSEGTADVTVVNPDEGTYTLAKGFTYYHVEAPVISSVNPNEGPATGGTAISISGSKFARGVTVLIGGTPAQNLERVDDTLIKATTPPGSAGWQELRVVNPDGGWSALAQGFHYLKPRGVPETPSWFMATVSNDHTIKLRWGAAEFANYYEIWSSKTPGGPYEFLLQTKETTFYSEALPEEAGYFFRVRAVNEFGYSAFTGEEYAEAEEENGYENENAQVSKTEVVIKPVAGTVEATLSQEGLLTRDYQLDLNSSHYNKIKQYVIRVAAGTARQASGTLNIRTGDVSVALPGTALLNVYRSTLAGFDERDAWVEVILADLGQAEAEAALKELPRGARVISRVWSIKLQGRTGRRLHPQLYFPAETVLSFTSLPVAARKPVMYFFTPYSNRWQPVTTLYAPQVAQLRLPGKYALVDMGVQ</sequence>
<evidence type="ECO:0000259" key="3">
    <source>
        <dbReference type="PROSITE" id="PS50853"/>
    </source>
</evidence>
<feature type="domain" description="Fibronectin type-III" evidence="3">
    <location>
        <begin position="1708"/>
        <end position="1798"/>
    </location>
</feature>
<dbReference type="InterPro" id="IPR002909">
    <property type="entry name" value="IPT_dom"/>
</dbReference>
<dbReference type="SMART" id="SM00429">
    <property type="entry name" value="IPT"/>
    <property type="match status" value="18"/>
</dbReference>
<evidence type="ECO:0000313" key="4">
    <source>
        <dbReference type="EMBL" id="QGP92807.1"/>
    </source>
</evidence>
<dbReference type="PANTHER" id="PTHR46769">
    <property type="entry name" value="POLYCYSTIC KIDNEY AND HEPATIC DISEASE 1 (AUTOSOMAL RECESSIVE)-LIKE 1"/>
    <property type="match status" value="1"/>
</dbReference>
<dbReference type="SUPFAM" id="SSF81296">
    <property type="entry name" value="E set domains"/>
    <property type="match status" value="18"/>
</dbReference>
<organism evidence="4 5">
    <name type="scientific">Neomoorella glycerini</name>
    <dbReference type="NCBI Taxonomy" id="55779"/>
    <lineage>
        <taxon>Bacteria</taxon>
        <taxon>Bacillati</taxon>
        <taxon>Bacillota</taxon>
        <taxon>Clostridia</taxon>
        <taxon>Neomoorellales</taxon>
        <taxon>Neomoorellaceae</taxon>
        <taxon>Neomoorella</taxon>
    </lineage>
</organism>
<dbReference type="PROSITE" id="PS51257">
    <property type="entry name" value="PROKAR_LIPOPROTEIN"/>
    <property type="match status" value="1"/>
</dbReference>
<dbReference type="EMBL" id="CP046244">
    <property type="protein sequence ID" value="QGP92807.1"/>
    <property type="molecule type" value="Genomic_DNA"/>
</dbReference>
<dbReference type="PANTHER" id="PTHR46769:SF2">
    <property type="entry name" value="FIBROCYSTIN-L ISOFORM 2 PRECURSOR-RELATED"/>
    <property type="match status" value="1"/>
</dbReference>
<proteinExistence type="predicted"/>
<name>A0A6I5ZTE4_9FIRM</name>
<dbReference type="Proteomes" id="UP000425916">
    <property type="component" value="Chromosome"/>
</dbReference>